<dbReference type="SUPFAM" id="SSF53474">
    <property type="entry name" value="alpha/beta-Hydrolases"/>
    <property type="match status" value="1"/>
</dbReference>
<evidence type="ECO:0000313" key="1">
    <source>
        <dbReference type="EMBL" id="OAN46527.1"/>
    </source>
</evidence>
<organism evidence="1 2">
    <name type="scientific">Chloroflexus islandicus</name>
    <dbReference type="NCBI Taxonomy" id="1707952"/>
    <lineage>
        <taxon>Bacteria</taxon>
        <taxon>Bacillati</taxon>
        <taxon>Chloroflexota</taxon>
        <taxon>Chloroflexia</taxon>
        <taxon>Chloroflexales</taxon>
        <taxon>Chloroflexineae</taxon>
        <taxon>Chloroflexaceae</taxon>
        <taxon>Chloroflexus</taxon>
    </lineage>
</organism>
<dbReference type="STRING" id="1707952.A6A03_12070"/>
<keyword evidence="2" id="KW-1185">Reference proteome</keyword>
<dbReference type="Gene3D" id="3.40.50.1820">
    <property type="entry name" value="alpha/beta hydrolase"/>
    <property type="match status" value="1"/>
</dbReference>
<reference evidence="1 2" key="1">
    <citation type="submission" date="2016-04" db="EMBL/GenBank/DDBJ databases">
        <title>Chloroflexus islandicus sp. nov., a thermophilic filamentous anoxygenic phototrophic bacterium from geyser Strokkur (Iceland).</title>
        <authorList>
            <person name="Gaisin V.A."/>
            <person name="Kalashnikov A.M."/>
            <person name="Sukhacheva M.V."/>
            <person name="Grouzdev D.S."/>
            <person name="Ivanov T.M."/>
            <person name="Kuznetsov B."/>
            <person name="Gorlenko V.M."/>
        </authorList>
    </citation>
    <scope>NUCLEOTIDE SEQUENCE [LARGE SCALE GENOMIC DNA]</scope>
    <source>
        <strain evidence="2">isl-2</strain>
    </source>
</reference>
<proteinExistence type="predicted"/>
<name>A0A178MEF0_9CHLR</name>
<dbReference type="EMBL" id="LWQS01000043">
    <property type="protein sequence ID" value="OAN46527.1"/>
    <property type="molecule type" value="Genomic_DNA"/>
</dbReference>
<sequence>MMNTTPILIIGGFASDPQLYKPLRAHLAEVSGRPVFIAPINRLDWAWVTLADSYAELLRKLDRTVNDLIAQTGSSRITLVAHSAGGVLARIFLGDQPYRGRAYHGHHRVDMLITLGTPQRTEREGRIGGLNQIRWAEEHYPGAYWPDVNYVSVIGRSIFGDPNGPPPERGAYQSYRLISGEGAQWGDGVVPLHHGLLPGSLQIIIPGLRHDPRPDRLWYGSSPATVAVWWQAAVAYAATQAGAIGYNQSSDVAAQRLAAKSRA</sequence>
<dbReference type="AlphaFoldDB" id="A0A178MEF0"/>
<evidence type="ECO:0000313" key="2">
    <source>
        <dbReference type="Proteomes" id="UP000078287"/>
    </source>
</evidence>
<dbReference type="RefSeq" id="WP_066785579.1">
    <property type="nucleotide sequence ID" value="NZ_LWQS01000043.1"/>
</dbReference>
<protein>
    <submittedName>
        <fullName evidence="1">Lipase</fullName>
    </submittedName>
</protein>
<gene>
    <name evidence="1" type="ORF">A6A03_12070</name>
</gene>
<dbReference type="PANTHER" id="PTHR47909">
    <property type="entry name" value="ALPHA/BETA-HYDROLASES SUPERFAMILY PROTEIN"/>
    <property type="match status" value="1"/>
</dbReference>
<comment type="caution">
    <text evidence="1">The sequence shown here is derived from an EMBL/GenBank/DDBJ whole genome shotgun (WGS) entry which is preliminary data.</text>
</comment>
<dbReference type="OrthoDB" id="148342at2"/>
<dbReference type="InterPro" id="IPR029058">
    <property type="entry name" value="AB_hydrolase_fold"/>
</dbReference>
<accession>A0A178MEF0</accession>
<dbReference type="PANTHER" id="PTHR47909:SF2">
    <property type="entry name" value="GPI INOSITOL-DEACYLASE"/>
    <property type="match status" value="1"/>
</dbReference>
<dbReference type="Proteomes" id="UP000078287">
    <property type="component" value="Unassembled WGS sequence"/>
</dbReference>